<comment type="caution">
    <text evidence="1">The sequence shown here is derived from an EMBL/GenBank/DDBJ whole genome shotgun (WGS) entry which is preliminary data.</text>
</comment>
<dbReference type="EMBL" id="LQOX01000078">
    <property type="protein sequence ID" value="ORV72530.1"/>
    <property type="molecule type" value="Genomic_DNA"/>
</dbReference>
<evidence type="ECO:0000313" key="1">
    <source>
        <dbReference type="EMBL" id="ORV72530.1"/>
    </source>
</evidence>
<sequence length="83" mass="9041">MLLNFAEPGGIDITPWADRVQLVDAKYVGKWELPVLGAVTPPNAVLIRPDGYVAWVVGLSDLELPAALTVWFGQPRVANALTW</sequence>
<evidence type="ECO:0000313" key="2">
    <source>
        <dbReference type="Proteomes" id="UP000193738"/>
    </source>
</evidence>
<evidence type="ECO:0008006" key="3">
    <source>
        <dbReference type="Google" id="ProtNLM"/>
    </source>
</evidence>
<dbReference type="AlphaFoldDB" id="A0A1X1VTY2"/>
<organism evidence="1 2">
    <name type="scientific">Mycobacterium gastri</name>
    <dbReference type="NCBI Taxonomy" id="1777"/>
    <lineage>
        <taxon>Bacteria</taxon>
        <taxon>Bacillati</taxon>
        <taxon>Actinomycetota</taxon>
        <taxon>Actinomycetes</taxon>
        <taxon>Mycobacteriales</taxon>
        <taxon>Mycobacteriaceae</taxon>
        <taxon>Mycobacterium</taxon>
    </lineage>
</organism>
<dbReference type="STRING" id="1777.AWC07_00080"/>
<name>A0A1X1VTY2_MYCGS</name>
<accession>A0A1X1VTY2</accession>
<dbReference type="Proteomes" id="UP000193738">
    <property type="component" value="Unassembled WGS sequence"/>
</dbReference>
<keyword evidence="2" id="KW-1185">Reference proteome</keyword>
<reference evidence="1 2" key="1">
    <citation type="submission" date="2016-01" db="EMBL/GenBank/DDBJ databases">
        <title>The new phylogeny of the genus Mycobacterium.</title>
        <authorList>
            <person name="Tarcisio F."/>
            <person name="Conor M."/>
            <person name="Antonella G."/>
            <person name="Elisabetta G."/>
            <person name="Giulia F.S."/>
            <person name="Sara T."/>
            <person name="Anna F."/>
            <person name="Clotilde B."/>
            <person name="Roberto B."/>
            <person name="Veronica D.S."/>
            <person name="Fabio R."/>
            <person name="Monica P."/>
            <person name="Olivier J."/>
            <person name="Enrico T."/>
            <person name="Nicola S."/>
        </authorList>
    </citation>
    <scope>NUCLEOTIDE SEQUENCE [LARGE SCALE GENOMIC DNA]</scope>
    <source>
        <strain evidence="1 2">DSM 43505</strain>
    </source>
</reference>
<dbReference type="Pfam" id="PF21274">
    <property type="entry name" value="Rng_hyd_C"/>
    <property type="match status" value="1"/>
</dbReference>
<gene>
    <name evidence="1" type="ORF">AWC07_00080</name>
</gene>
<protein>
    <recommendedName>
        <fullName evidence="3">FAD-binding domain-containing protein</fullName>
    </recommendedName>
</protein>
<dbReference type="Gene3D" id="3.40.30.120">
    <property type="match status" value="1"/>
</dbReference>
<proteinExistence type="predicted"/>